<evidence type="ECO:0000313" key="7">
    <source>
        <dbReference type="EMBL" id="RMZ40743.1"/>
    </source>
</evidence>
<evidence type="ECO:0000256" key="4">
    <source>
        <dbReference type="ARBA" id="ARBA00022989"/>
    </source>
</evidence>
<dbReference type="PANTHER" id="PTHR43791">
    <property type="entry name" value="PERMEASE-RELATED"/>
    <property type="match status" value="1"/>
</dbReference>
<evidence type="ECO:0000256" key="3">
    <source>
        <dbReference type="ARBA" id="ARBA00022692"/>
    </source>
</evidence>
<keyword evidence="5" id="KW-0472">Membrane</keyword>
<sequence length="73" mass="8441">MSELKQSRTVSPNAEANMGQSSTYADRDAERAYRRKVDLWVLPMLCLMYFFDCMDRSNLANAKTDGLDEDLHF</sequence>
<evidence type="ECO:0000256" key="6">
    <source>
        <dbReference type="SAM" id="MobiDB-lite"/>
    </source>
</evidence>
<comment type="caution">
    <text evidence="7">The sequence shown here is derived from an EMBL/GenBank/DDBJ whole genome shotgun (WGS) entry which is preliminary data.</text>
</comment>
<accession>A0AB74C262</accession>
<dbReference type="GO" id="GO:0022857">
    <property type="term" value="F:transmembrane transporter activity"/>
    <property type="evidence" value="ECO:0007669"/>
    <property type="project" value="TreeGrafter"/>
</dbReference>
<gene>
    <name evidence="7" type="ORF">CA14_001706</name>
</gene>
<dbReference type="GO" id="GO:0016020">
    <property type="term" value="C:membrane"/>
    <property type="evidence" value="ECO:0007669"/>
    <property type="project" value="UniProtKB-SubCell"/>
</dbReference>
<dbReference type="Proteomes" id="UP000275480">
    <property type="component" value="Unassembled WGS sequence"/>
</dbReference>
<evidence type="ECO:0000256" key="5">
    <source>
        <dbReference type="ARBA" id="ARBA00023136"/>
    </source>
</evidence>
<keyword evidence="3" id="KW-0812">Transmembrane</keyword>
<proteinExistence type="predicted"/>
<name>A0AB74C262_ASPFL</name>
<evidence type="ECO:0000256" key="1">
    <source>
        <dbReference type="ARBA" id="ARBA00004141"/>
    </source>
</evidence>
<comment type="subcellular location">
    <subcellularLocation>
        <location evidence="1">Membrane</location>
        <topology evidence="1">Multi-pass membrane protein</topology>
    </subcellularLocation>
</comment>
<evidence type="ECO:0000313" key="8">
    <source>
        <dbReference type="Proteomes" id="UP000275480"/>
    </source>
</evidence>
<reference evidence="7 8" key="1">
    <citation type="submission" date="2018-07" db="EMBL/GenBank/DDBJ databases">
        <title>Identification of spontaneous genetic mutation associated with occurrence of a yellow conidial color mutant of Aspergillus flavus.</title>
        <authorList>
            <person name="Chang P.-K."/>
            <person name="Mack B.M."/>
            <person name="Scharfenstein L."/>
            <person name="Gilbert M.K."/>
        </authorList>
    </citation>
    <scope>NUCLEOTIDE SEQUENCE [LARGE SCALE GENOMIC DNA]</scope>
    <source>
        <strain evidence="7 8">CA14</strain>
    </source>
</reference>
<dbReference type="PANTHER" id="PTHR43791:SF9">
    <property type="entry name" value="MAJOR FACILITATOR-TYPE TRANSPORTER HXNP"/>
    <property type="match status" value="1"/>
</dbReference>
<dbReference type="SUPFAM" id="SSF103473">
    <property type="entry name" value="MFS general substrate transporter"/>
    <property type="match status" value="1"/>
</dbReference>
<dbReference type="AlphaFoldDB" id="A0AB74C262"/>
<keyword evidence="4" id="KW-1133">Transmembrane helix</keyword>
<feature type="region of interest" description="Disordered" evidence="6">
    <location>
        <begin position="1"/>
        <end position="28"/>
    </location>
</feature>
<organism evidence="7 8">
    <name type="scientific">Aspergillus flavus</name>
    <dbReference type="NCBI Taxonomy" id="5059"/>
    <lineage>
        <taxon>Eukaryota</taxon>
        <taxon>Fungi</taxon>
        <taxon>Dikarya</taxon>
        <taxon>Ascomycota</taxon>
        <taxon>Pezizomycotina</taxon>
        <taxon>Eurotiomycetes</taxon>
        <taxon>Eurotiomycetidae</taxon>
        <taxon>Eurotiales</taxon>
        <taxon>Aspergillaceae</taxon>
        <taxon>Aspergillus</taxon>
        <taxon>Aspergillus subgen. Circumdati</taxon>
    </lineage>
</organism>
<evidence type="ECO:0000256" key="2">
    <source>
        <dbReference type="ARBA" id="ARBA00022448"/>
    </source>
</evidence>
<feature type="compositionally biased region" description="Polar residues" evidence="6">
    <location>
        <begin position="7"/>
        <end position="23"/>
    </location>
</feature>
<dbReference type="EMBL" id="QQZZ01000125">
    <property type="protein sequence ID" value="RMZ40743.1"/>
    <property type="molecule type" value="Genomic_DNA"/>
</dbReference>
<protein>
    <submittedName>
        <fullName evidence="7">Allantoate permease</fullName>
    </submittedName>
</protein>
<keyword evidence="2" id="KW-0813">Transport</keyword>
<dbReference type="InterPro" id="IPR036259">
    <property type="entry name" value="MFS_trans_sf"/>
</dbReference>